<sequence length="229" mass="25538">MLWPGHSSGNFFGMQSVTGTDYAVELETSSKEHDNDLLLSPAHDPSTDIVAAEESHLHCNVKELIAPENEIVKRIKKRPQKPRGRKQKSKSSECSDNLMSELPFAATAIWNNLGFTKPEANLKKKRKRGRSVQALVMQRDSRLTRALVPVASLHITLLVTHLASQEEVNLAVCAVAQMKASLQDLLRGRELILPFHSIGHFRKVVFCRVGPGREPCQTGPDRRSCEENV</sequence>
<dbReference type="InterPro" id="IPR019510">
    <property type="entry name" value="AKAP7-like_phosphoesterase"/>
</dbReference>
<dbReference type="AlphaFoldDB" id="A0A8C8LWX9"/>
<dbReference type="Proteomes" id="UP000694402">
    <property type="component" value="Unassembled WGS sequence"/>
</dbReference>
<name>A0A8C8LWX9_ONCTS</name>
<dbReference type="GO" id="GO:0010738">
    <property type="term" value="P:regulation of protein kinase A signaling"/>
    <property type="evidence" value="ECO:0007669"/>
    <property type="project" value="TreeGrafter"/>
</dbReference>
<reference evidence="3" key="1">
    <citation type="submission" date="2025-08" db="UniProtKB">
        <authorList>
            <consortium name="Ensembl"/>
        </authorList>
    </citation>
    <scope>IDENTIFICATION</scope>
</reference>
<dbReference type="GO" id="GO:0034237">
    <property type="term" value="F:protein kinase A regulatory subunit binding"/>
    <property type="evidence" value="ECO:0007669"/>
    <property type="project" value="TreeGrafter"/>
</dbReference>
<evidence type="ECO:0000259" key="2">
    <source>
        <dbReference type="Pfam" id="PF10469"/>
    </source>
</evidence>
<evidence type="ECO:0000313" key="3">
    <source>
        <dbReference type="Ensembl" id="ENSOTSP00005048357.2"/>
    </source>
</evidence>
<protein>
    <recommendedName>
        <fullName evidence="2">A-kinase anchor protein 7-like phosphoesterase domain-containing protein</fullName>
    </recommendedName>
</protein>
<evidence type="ECO:0000256" key="1">
    <source>
        <dbReference type="SAM" id="MobiDB-lite"/>
    </source>
</evidence>
<dbReference type="PANTHER" id="PTHR15934:SF6">
    <property type="entry name" value="A-KINASE ANCHOR PROTEIN 7 ISOFORM GAMMA"/>
    <property type="match status" value="1"/>
</dbReference>
<feature type="domain" description="A-kinase anchor protein 7-like phosphoesterase" evidence="2">
    <location>
        <begin position="127"/>
        <end position="209"/>
    </location>
</feature>
<accession>A0A8C8LWX9</accession>
<dbReference type="GeneTree" id="ENSGT01000000221144"/>
<dbReference type="Ensembl" id="ENSOTST00005052581.2">
    <property type="protein sequence ID" value="ENSOTSP00005048357.2"/>
    <property type="gene ID" value="ENSOTSG00005023368.2"/>
</dbReference>
<proteinExistence type="predicted"/>
<dbReference type="Pfam" id="PF10469">
    <property type="entry name" value="AKAP7_NLS"/>
    <property type="match status" value="1"/>
</dbReference>
<reference evidence="3" key="2">
    <citation type="submission" date="2025-09" db="UniProtKB">
        <authorList>
            <consortium name="Ensembl"/>
        </authorList>
    </citation>
    <scope>IDENTIFICATION</scope>
</reference>
<feature type="compositionally biased region" description="Basic residues" evidence="1">
    <location>
        <begin position="74"/>
        <end position="89"/>
    </location>
</feature>
<organism evidence="3 4">
    <name type="scientific">Oncorhynchus tshawytscha</name>
    <name type="common">Chinook salmon</name>
    <name type="synonym">Salmo tshawytscha</name>
    <dbReference type="NCBI Taxonomy" id="74940"/>
    <lineage>
        <taxon>Eukaryota</taxon>
        <taxon>Metazoa</taxon>
        <taxon>Chordata</taxon>
        <taxon>Craniata</taxon>
        <taxon>Vertebrata</taxon>
        <taxon>Euteleostomi</taxon>
        <taxon>Actinopterygii</taxon>
        <taxon>Neopterygii</taxon>
        <taxon>Teleostei</taxon>
        <taxon>Protacanthopterygii</taxon>
        <taxon>Salmoniformes</taxon>
        <taxon>Salmonidae</taxon>
        <taxon>Salmoninae</taxon>
        <taxon>Oncorhynchus</taxon>
    </lineage>
</organism>
<feature type="region of interest" description="Disordered" evidence="1">
    <location>
        <begin position="73"/>
        <end position="95"/>
    </location>
</feature>
<keyword evidence="4" id="KW-1185">Reference proteome</keyword>
<dbReference type="InterPro" id="IPR052641">
    <property type="entry name" value="AKAP7_isoform_gamma"/>
</dbReference>
<dbReference type="Gene3D" id="3.90.1140.10">
    <property type="entry name" value="Cyclic phosphodiesterase"/>
    <property type="match status" value="1"/>
</dbReference>
<dbReference type="GO" id="GO:0005829">
    <property type="term" value="C:cytosol"/>
    <property type="evidence" value="ECO:0007669"/>
    <property type="project" value="TreeGrafter"/>
</dbReference>
<evidence type="ECO:0000313" key="4">
    <source>
        <dbReference type="Proteomes" id="UP000694402"/>
    </source>
</evidence>
<dbReference type="PANTHER" id="PTHR15934">
    <property type="entry name" value="RNA 2',3'-CYCLIC PHOSPHODIESTERASE"/>
    <property type="match status" value="1"/>
</dbReference>